<accession>A0A0E9RFL7</accession>
<proteinExistence type="predicted"/>
<reference evidence="1" key="1">
    <citation type="submission" date="2014-11" db="EMBL/GenBank/DDBJ databases">
        <authorList>
            <person name="Amaro Gonzalez C."/>
        </authorList>
    </citation>
    <scope>NUCLEOTIDE SEQUENCE</scope>
</reference>
<dbReference type="AlphaFoldDB" id="A0A0E9RFL7"/>
<dbReference type="EMBL" id="GBXM01081332">
    <property type="protein sequence ID" value="JAH27245.1"/>
    <property type="molecule type" value="Transcribed_RNA"/>
</dbReference>
<name>A0A0E9RFL7_ANGAN</name>
<evidence type="ECO:0000313" key="1">
    <source>
        <dbReference type="EMBL" id="JAH27245.1"/>
    </source>
</evidence>
<sequence length="44" mass="4892">MLFCLKNVKNNSVRRSALNILLNVAASGVAFGEKLDYFLTSNQM</sequence>
<organism evidence="1">
    <name type="scientific">Anguilla anguilla</name>
    <name type="common">European freshwater eel</name>
    <name type="synonym">Muraena anguilla</name>
    <dbReference type="NCBI Taxonomy" id="7936"/>
    <lineage>
        <taxon>Eukaryota</taxon>
        <taxon>Metazoa</taxon>
        <taxon>Chordata</taxon>
        <taxon>Craniata</taxon>
        <taxon>Vertebrata</taxon>
        <taxon>Euteleostomi</taxon>
        <taxon>Actinopterygii</taxon>
        <taxon>Neopterygii</taxon>
        <taxon>Teleostei</taxon>
        <taxon>Anguilliformes</taxon>
        <taxon>Anguillidae</taxon>
        <taxon>Anguilla</taxon>
    </lineage>
</organism>
<protein>
    <submittedName>
        <fullName evidence="1">Uncharacterized protein</fullName>
    </submittedName>
</protein>
<reference evidence="1" key="2">
    <citation type="journal article" date="2015" name="Fish Shellfish Immunol.">
        <title>Early steps in the European eel (Anguilla anguilla)-Vibrio vulnificus interaction in the gills: Role of the RtxA13 toxin.</title>
        <authorList>
            <person name="Callol A."/>
            <person name="Pajuelo D."/>
            <person name="Ebbesson L."/>
            <person name="Teles M."/>
            <person name="MacKenzie S."/>
            <person name="Amaro C."/>
        </authorList>
    </citation>
    <scope>NUCLEOTIDE SEQUENCE</scope>
</reference>